<name>A0ABV0ILH4_9MICC</name>
<proteinExistence type="predicted"/>
<keyword evidence="3" id="KW-1185">Reference proteome</keyword>
<evidence type="ECO:0000313" key="2">
    <source>
        <dbReference type="EMBL" id="MEO9249014.1"/>
    </source>
</evidence>
<reference evidence="2 3" key="1">
    <citation type="submission" date="2024-05" db="EMBL/GenBank/DDBJ databases">
        <authorList>
            <person name="Yi C."/>
        </authorList>
    </citation>
    <scope>NUCLEOTIDE SEQUENCE [LARGE SCALE GENOMIC DNA]</scope>
    <source>
        <strain evidence="2 3">XS13</strain>
    </source>
</reference>
<feature type="region of interest" description="Disordered" evidence="1">
    <location>
        <begin position="1"/>
        <end position="70"/>
    </location>
</feature>
<comment type="caution">
    <text evidence="2">The sequence shown here is derived from an EMBL/GenBank/DDBJ whole genome shotgun (WGS) entry which is preliminary data.</text>
</comment>
<dbReference type="RefSeq" id="WP_309810630.1">
    <property type="nucleotide sequence ID" value="NZ_JBDXMX010000008.1"/>
</dbReference>
<dbReference type="Pfam" id="PF20060">
    <property type="entry name" value="DUF6459"/>
    <property type="match status" value="1"/>
</dbReference>
<dbReference type="InterPro" id="IPR045596">
    <property type="entry name" value="DUF6459"/>
</dbReference>
<sequence>MTLLTTASAPAPERAMDLTLSPVPASRPPLAGTTQTPRKRSSDRANATWAPRSHPDGGRGAGDRARQELRREEERAVRSLARIVALACVEAELGLRPARQLSTWLDLPTYGKMLRRSELAQRIRSAGPAEAAAAPTALGARACPAGDGVYEASATIQMPDRAKAMALRIEKRRGRWKVTALELG</sequence>
<gene>
    <name evidence="2" type="ORF">ABDK96_15120</name>
</gene>
<protein>
    <submittedName>
        <fullName evidence="2">Rv3235 family protein</fullName>
    </submittedName>
</protein>
<accession>A0ABV0ILH4</accession>
<organism evidence="2 3">
    <name type="scientific">Citricoccus nitrophenolicus</name>
    <dbReference type="NCBI Taxonomy" id="863575"/>
    <lineage>
        <taxon>Bacteria</taxon>
        <taxon>Bacillati</taxon>
        <taxon>Actinomycetota</taxon>
        <taxon>Actinomycetes</taxon>
        <taxon>Micrococcales</taxon>
        <taxon>Micrococcaceae</taxon>
        <taxon>Citricoccus</taxon>
    </lineage>
</organism>
<evidence type="ECO:0000256" key="1">
    <source>
        <dbReference type="SAM" id="MobiDB-lite"/>
    </source>
</evidence>
<dbReference type="Proteomes" id="UP001484097">
    <property type="component" value="Unassembled WGS sequence"/>
</dbReference>
<dbReference type="EMBL" id="JBDXMX010000008">
    <property type="protein sequence ID" value="MEO9249014.1"/>
    <property type="molecule type" value="Genomic_DNA"/>
</dbReference>
<feature type="compositionally biased region" description="Basic and acidic residues" evidence="1">
    <location>
        <begin position="53"/>
        <end position="70"/>
    </location>
</feature>
<evidence type="ECO:0000313" key="3">
    <source>
        <dbReference type="Proteomes" id="UP001484097"/>
    </source>
</evidence>